<dbReference type="Pfam" id="PF00005">
    <property type="entry name" value="ABC_tran"/>
    <property type="match status" value="1"/>
</dbReference>
<dbReference type="InterPro" id="IPR003439">
    <property type="entry name" value="ABC_transporter-like_ATP-bd"/>
</dbReference>
<dbReference type="GO" id="GO:0140359">
    <property type="term" value="F:ABC-type transporter activity"/>
    <property type="evidence" value="ECO:0007669"/>
    <property type="project" value="InterPro"/>
</dbReference>
<protein>
    <recommendedName>
        <fullName evidence="9">ABC transporter domain-containing protein</fullName>
    </recommendedName>
</protein>
<keyword evidence="6 8" id="KW-1133">Transmembrane helix</keyword>
<dbReference type="EMBL" id="BNCQ01000016">
    <property type="protein sequence ID" value="GIM04435.1"/>
    <property type="molecule type" value="Genomic_DNA"/>
</dbReference>
<dbReference type="SMART" id="SM00382">
    <property type="entry name" value="AAA"/>
    <property type="match status" value="1"/>
</dbReference>
<evidence type="ECO:0000256" key="5">
    <source>
        <dbReference type="ARBA" id="ARBA00022840"/>
    </source>
</evidence>
<organism evidence="10 11">
    <name type="scientific">Volvox reticuliferus</name>
    <dbReference type="NCBI Taxonomy" id="1737510"/>
    <lineage>
        <taxon>Eukaryota</taxon>
        <taxon>Viridiplantae</taxon>
        <taxon>Chlorophyta</taxon>
        <taxon>core chlorophytes</taxon>
        <taxon>Chlorophyceae</taxon>
        <taxon>CS clade</taxon>
        <taxon>Chlamydomonadales</taxon>
        <taxon>Volvocaceae</taxon>
        <taxon>Volvox</taxon>
    </lineage>
</organism>
<dbReference type="InterPro" id="IPR017871">
    <property type="entry name" value="ABC_transporter-like_CS"/>
</dbReference>
<dbReference type="GO" id="GO:0016020">
    <property type="term" value="C:membrane"/>
    <property type="evidence" value="ECO:0007669"/>
    <property type="project" value="UniProtKB-SubCell"/>
</dbReference>
<feature type="transmembrane region" description="Helical" evidence="8">
    <location>
        <begin position="501"/>
        <end position="518"/>
    </location>
</feature>
<keyword evidence="7 8" id="KW-0472">Membrane</keyword>
<dbReference type="InterPro" id="IPR003593">
    <property type="entry name" value="AAA+_ATPase"/>
</dbReference>
<evidence type="ECO:0000256" key="3">
    <source>
        <dbReference type="ARBA" id="ARBA00022692"/>
    </source>
</evidence>
<dbReference type="InterPro" id="IPR027417">
    <property type="entry name" value="P-loop_NTPase"/>
</dbReference>
<evidence type="ECO:0000313" key="11">
    <source>
        <dbReference type="Proteomes" id="UP000722791"/>
    </source>
</evidence>
<evidence type="ECO:0000256" key="1">
    <source>
        <dbReference type="ARBA" id="ARBA00004141"/>
    </source>
</evidence>
<keyword evidence="3 8" id="KW-0812">Transmembrane</keyword>
<comment type="subcellular location">
    <subcellularLocation>
        <location evidence="1">Membrane</location>
        <topology evidence="1">Multi-pass membrane protein</topology>
    </subcellularLocation>
</comment>
<evidence type="ECO:0000256" key="4">
    <source>
        <dbReference type="ARBA" id="ARBA00022741"/>
    </source>
</evidence>
<dbReference type="GO" id="GO:0005524">
    <property type="term" value="F:ATP binding"/>
    <property type="evidence" value="ECO:0007669"/>
    <property type="project" value="UniProtKB-KW"/>
</dbReference>
<dbReference type="AlphaFoldDB" id="A0A8J4LNB3"/>
<feature type="domain" description="ABC transporter" evidence="9">
    <location>
        <begin position="12"/>
        <end position="261"/>
    </location>
</feature>
<dbReference type="Proteomes" id="UP000722791">
    <property type="component" value="Unassembled WGS sequence"/>
</dbReference>
<comment type="caution">
    <text evidence="10">The sequence shown here is derived from an EMBL/GenBank/DDBJ whole genome shotgun (WGS) entry which is preliminary data.</text>
</comment>
<dbReference type="SUPFAM" id="SSF52540">
    <property type="entry name" value="P-loop containing nucleoside triphosphate hydrolases"/>
    <property type="match status" value="1"/>
</dbReference>
<keyword evidence="5" id="KW-0067">ATP-binding</keyword>
<evidence type="ECO:0000259" key="9">
    <source>
        <dbReference type="PROSITE" id="PS50893"/>
    </source>
</evidence>
<dbReference type="PANTHER" id="PTHR48041:SF139">
    <property type="entry name" value="PROTEIN SCARLET"/>
    <property type="match status" value="1"/>
</dbReference>
<dbReference type="InterPro" id="IPR043926">
    <property type="entry name" value="ABCG_dom"/>
</dbReference>
<dbReference type="Gene3D" id="3.40.50.300">
    <property type="entry name" value="P-loop containing nucleotide triphosphate hydrolases"/>
    <property type="match status" value="1"/>
</dbReference>
<accession>A0A8J4LNB3</accession>
<evidence type="ECO:0000313" key="10">
    <source>
        <dbReference type="EMBL" id="GIM04435.1"/>
    </source>
</evidence>
<dbReference type="PROSITE" id="PS00211">
    <property type="entry name" value="ABC_TRANSPORTER_1"/>
    <property type="match status" value="1"/>
</dbReference>
<dbReference type="InterPro" id="IPR050352">
    <property type="entry name" value="ABCG_transporters"/>
</dbReference>
<name>A0A8J4LNB3_9CHLO</name>
<dbReference type="Pfam" id="PF19055">
    <property type="entry name" value="ABC2_membrane_7"/>
    <property type="match status" value="1"/>
</dbReference>
<evidence type="ECO:0000256" key="2">
    <source>
        <dbReference type="ARBA" id="ARBA00022448"/>
    </source>
</evidence>
<sequence length="730" mass="78645">MAHLEHIRGAFIEWQDVNFSVPDRSTGHQKRILTDMHGLAQPGRLLAIMGPSGAGKSTLLDILAGNSSSRGATCKGLILVDGSPRNVRAFRVISCYVQQKDVLMSSATVREVLLTSALLKLPRSVPLSRKRALVEDTIRELDLASCADTLIGDETIGLKGVSGGQKRRVSVGVELVKDPRILFLDEPSSGLDSEMALSVVTTLVRLARKGRTVVCTIHQPNSDITECFDDFLLLSSGRTVYGGLWSGAVDFFARNGFSCPAFKNPTDYFMSVVTREEGAVETLATAYGKVRLDLLQQMAAVGRRSRLEVGGGSGGDSGGDDVAINLRGMGTEDVCVLHDAAAAVVAGGGDGGGDGSVGVSAVVIPSVLGQDSSREVLQQRQRQGAAAPLEAVPERRVLVLDGEVGEAPAAEEPAQMAGVPLWFQVYVLSVRYWRTWIRNPVMMASELVQYIFTAIFIGLMYCSDELGFGTPAAEARAGPTVVRHHGILPCPLLSTGTFSNGPVFVVLGGYVLLCRIPGNFINSREGRRYGVCVCVVGKTARHRFLMGIVRHEHFPDDFPFYPSSSSSRINGDGVSITVTNCHMLLSTDRLLVYFQFYKLSCFSPLMDALVPCLPARCHRPIQASVTGFFTFFAVFSMFQIISEGVGACCAVATRTPTSSVILLTFVLLVLLAFSGFLTTTVRQCIVRGYVYSAREYEGAERETILPRSCGCPSVRLIVRKSICTEEAPGG</sequence>
<dbReference type="CDD" id="cd03213">
    <property type="entry name" value="ABCG_EPDR"/>
    <property type="match status" value="1"/>
</dbReference>
<evidence type="ECO:0000256" key="7">
    <source>
        <dbReference type="ARBA" id="ARBA00023136"/>
    </source>
</evidence>
<dbReference type="PROSITE" id="PS50893">
    <property type="entry name" value="ABC_TRANSPORTER_2"/>
    <property type="match status" value="1"/>
</dbReference>
<gene>
    <name evidence="10" type="ORF">Vretimale_9015</name>
</gene>
<proteinExistence type="predicted"/>
<feature type="transmembrane region" description="Helical" evidence="8">
    <location>
        <begin position="628"/>
        <end position="653"/>
    </location>
</feature>
<keyword evidence="4" id="KW-0547">Nucleotide-binding</keyword>
<reference evidence="10" key="1">
    <citation type="journal article" date="2021" name="Proc. Natl. Acad. Sci. U.S.A.">
        <title>Three genomes in the algal genus Volvox reveal the fate of a haploid sex-determining region after a transition to homothallism.</title>
        <authorList>
            <person name="Yamamoto K."/>
            <person name="Hamaji T."/>
            <person name="Kawai-Toyooka H."/>
            <person name="Matsuzaki R."/>
            <person name="Takahashi F."/>
            <person name="Nishimura Y."/>
            <person name="Kawachi M."/>
            <person name="Noguchi H."/>
            <person name="Minakuchi Y."/>
            <person name="Umen J.G."/>
            <person name="Toyoda A."/>
            <person name="Nozaki H."/>
        </authorList>
    </citation>
    <scope>NUCLEOTIDE SEQUENCE</scope>
    <source>
        <strain evidence="10">NIES-3785</strain>
    </source>
</reference>
<dbReference type="PANTHER" id="PTHR48041">
    <property type="entry name" value="ABC TRANSPORTER G FAMILY MEMBER 28"/>
    <property type="match status" value="1"/>
</dbReference>
<evidence type="ECO:0000256" key="6">
    <source>
        <dbReference type="ARBA" id="ARBA00022989"/>
    </source>
</evidence>
<keyword evidence="2" id="KW-0813">Transport</keyword>
<evidence type="ECO:0000256" key="8">
    <source>
        <dbReference type="SAM" id="Phobius"/>
    </source>
</evidence>
<dbReference type="GO" id="GO:0016887">
    <property type="term" value="F:ATP hydrolysis activity"/>
    <property type="evidence" value="ECO:0007669"/>
    <property type="project" value="InterPro"/>
</dbReference>
<feature type="transmembrane region" description="Helical" evidence="8">
    <location>
        <begin position="659"/>
        <end position="677"/>
    </location>
</feature>